<accession>A0A660S7W5</accession>
<feature type="transmembrane region" description="Helical" evidence="1">
    <location>
        <begin position="46"/>
        <end position="73"/>
    </location>
</feature>
<keyword evidence="1" id="KW-0812">Transmembrane</keyword>
<dbReference type="Proteomes" id="UP000282321">
    <property type="component" value="Unassembled WGS sequence"/>
</dbReference>
<keyword evidence="1" id="KW-1133">Transmembrane helix</keyword>
<dbReference type="EMBL" id="QNBC01000119">
    <property type="protein sequence ID" value="RKX64974.1"/>
    <property type="molecule type" value="Genomic_DNA"/>
</dbReference>
<evidence type="ECO:0000256" key="1">
    <source>
        <dbReference type="SAM" id="Phobius"/>
    </source>
</evidence>
<gene>
    <name evidence="2" type="ORF">DRP44_07315</name>
</gene>
<proteinExistence type="predicted"/>
<comment type="caution">
    <text evidence="2">The sequence shown here is derived from an EMBL/GenBank/DDBJ whole genome shotgun (WGS) entry which is preliminary data.</text>
</comment>
<sequence>MRKLIIHFSFYMKFIKKNCFFSMMKNVADTGKFRSVIKKSTVYNRIFLNIVYIGHLIHICKLCIMLLLLLNVFGKYGFKIMYVFREVGL</sequence>
<protein>
    <submittedName>
        <fullName evidence="2">Uncharacterized protein</fullName>
    </submittedName>
</protein>
<reference evidence="2 3" key="1">
    <citation type="submission" date="2018-06" db="EMBL/GenBank/DDBJ databases">
        <title>Extensive metabolic versatility and redundancy in microbially diverse, dynamic hydrothermal sediments.</title>
        <authorList>
            <person name="Dombrowski N."/>
            <person name="Teske A."/>
            <person name="Baker B.J."/>
        </authorList>
    </citation>
    <scope>NUCLEOTIDE SEQUENCE [LARGE SCALE GENOMIC DNA]</scope>
    <source>
        <strain evidence="2">B35_G9</strain>
    </source>
</reference>
<dbReference type="AlphaFoldDB" id="A0A660S7W5"/>
<organism evidence="2 3">
    <name type="scientific">candidate division TA06 bacterium</name>
    <dbReference type="NCBI Taxonomy" id="2250710"/>
    <lineage>
        <taxon>Bacteria</taxon>
        <taxon>Bacteria division TA06</taxon>
    </lineage>
</organism>
<evidence type="ECO:0000313" key="2">
    <source>
        <dbReference type="EMBL" id="RKX64974.1"/>
    </source>
</evidence>
<keyword evidence="1" id="KW-0472">Membrane</keyword>
<evidence type="ECO:0000313" key="3">
    <source>
        <dbReference type="Proteomes" id="UP000282321"/>
    </source>
</evidence>
<name>A0A660S7W5_UNCT6</name>